<name>A0A6P6I143_PUMCO</name>
<dbReference type="GO" id="GO:0030316">
    <property type="term" value="P:osteoclast differentiation"/>
    <property type="evidence" value="ECO:0007669"/>
    <property type="project" value="TreeGrafter"/>
</dbReference>
<sequence length="456" mass="50252">MFTHSLTRQPLGDRSQNGLEAPPAPVAANSVLPHAPQYSPWQGALTPPGGEAAQTVWKRRTRPLSREPATGNPRTQRCGAARGERKGLEYKLQSKAAVEEVGNLRSLAYILQPSSGIGALLGVASPMASGVSETGCLQLRGLPRTSQVFALAAALAVVSSPHRVLHDLLSEQQLLEVEDLSLTLLQGGRLGPLSLPPDLPDLDPECRELLLDFANSSAELTGCLVRSARPVRLCQTCYPLFQQVANKMDNISRAVGNTSESHSCARSLLMADRMQIVVILSEFFNSTWQKANCANCLTNTSEELSNSTLYFLSLFNHTLTCFEHNLQVSVHSLMQLRNYSEVCKNCREAYKTLSSLYNEMQKMNELENKAESGTHLCIDVEDAMNITRKLWSRTFNCSVPCSDTVPVIAVSVFILFLPIVFYLSSFLHSEQKKRKLILPKRLKSSTSFANIQENSN</sequence>
<evidence type="ECO:0000313" key="4">
    <source>
        <dbReference type="RefSeq" id="XP_025781742.1"/>
    </source>
</evidence>
<dbReference type="KEGG" id="pcoo:112862689"/>
<dbReference type="GeneID" id="112862689"/>
<dbReference type="AlphaFoldDB" id="A0A6P6I143"/>
<feature type="transmembrane region" description="Helical" evidence="2">
    <location>
        <begin position="405"/>
        <end position="427"/>
    </location>
</feature>
<dbReference type="Pfam" id="PF09777">
    <property type="entry name" value="OSTMP1"/>
    <property type="match status" value="1"/>
</dbReference>
<feature type="region of interest" description="Disordered" evidence="1">
    <location>
        <begin position="1"/>
        <end position="83"/>
    </location>
</feature>
<keyword evidence="2 4" id="KW-0812">Transmembrane</keyword>
<accession>A0A6P6I143</accession>
<dbReference type="RefSeq" id="XP_025781742.1">
    <property type="nucleotide sequence ID" value="XM_025925957.1"/>
</dbReference>
<dbReference type="Proteomes" id="UP000515131">
    <property type="component" value="Unplaced"/>
</dbReference>
<keyword evidence="3" id="KW-1185">Reference proteome</keyword>
<dbReference type="InterPro" id="IPR019172">
    <property type="entry name" value="Osteopetrosis-assoc_TM_1"/>
</dbReference>
<organism evidence="3 4">
    <name type="scientific">Puma concolor</name>
    <name type="common">Mountain lion</name>
    <name type="synonym">Felis concolor</name>
    <dbReference type="NCBI Taxonomy" id="9696"/>
    <lineage>
        <taxon>Eukaryota</taxon>
        <taxon>Metazoa</taxon>
        <taxon>Chordata</taxon>
        <taxon>Craniata</taxon>
        <taxon>Vertebrata</taxon>
        <taxon>Euteleostomi</taxon>
        <taxon>Mammalia</taxon>
        <taxon>Eutheria</taxon>
        <taxon>Laurasiatheria</taxon>
        <taxon>Carnivora</taxon>
        <taxon>Feliformia</taxon>
        <taxon>Felidae</taxon>
        <taxon>Felinae</taxon>
        <taxon>Puma</taxon>
    </lineage>
</organism>
<dbReference type="PANTHER" id="PTHR15644:SF2">
    <property type="entry name" value="OSTEOPETROSIS-ASSOCIATED TRANSMEMBRANE PROTEIN 1"/>
    <property type="match status" value="1"/>
</dbReference>
<reference evidence="4" key="1">
    <citation type="submission" date="2025-08" db="UniProtKB">
        <authorList>
            <consortium name="RefSeq"/>
        </authorList>
    </citation>
    <scope>IDENTIFICATION</scope>
    <source>
        <tissue evidence="4">Blood</tissue>
    </source>
</reference>
<keyword evidence="2" id="KW-1133">Transmembrane helix</keyword>
<gene>
    <name evidence="4" type="primary">OSTM1</name>
</gene>
<evidence type="ECO:0000256" key="2">
    <source>
        <dbReference type="SAM" id="Phobius"/>
    </source>
</evidence>
<dbReference type="PANTHER" id="PTHR15644">
    <property type="entry name" value="OSTEOPETROSIS ASSOCIATED TRANSMEMBRANE PROTEIN 1"/>
    <property type="match status" value="1"/>
</dbReference>
<dbReference type="GO" id="GO:0005829">
    <property type="term" value="C:cytosol"/>
    <property type="evidence" value="ECO:0007669"/>
    <property type="project" value="TreeGrafter"/>
</dbReference>
<evidence type="ECO:0000256" key="1">
    <source>
        <dbReference type="SAM" id="MobiDB-lite"/>
    </source>
</evidence>
<proteinExistence type="predicted"/>
<feature type="compositionally biased region" description="Polar residues" evidence="1">
    <location>
        <begin position="1"/>
        <end position="18"/>
    </location>
</feature>
<dbReference type="CTD" id="28962"/>
<evidence type="ECO:0000313" key="3">
    <source>
        <dbReference type="Proteomes" id="UP000515131"/>
    </source>
</evidence>
<protein>
    <submittedName>
        <fullName evidence="4">Osteopetrosis-associated transmembrane protein 1</fullName>
    </submittedName>
</protein>
<keyword evidence="2" id="KW-0472">Membrane</keyword>